<sequence>MTFQFEITVFKDLLETYPTWEALQVYLESKEGGMFRIVDRDDKGLCLIRYEKGHSIMDLPHSHWFRSVIWNTTINRPVCIAPCKTSSDEFPYQTIQEMESAGVICQEQLEGFMINCFHMQGDPELHITSRSKLHATGTFYSKKTFHELFMESYEDTFHEKPSSDHSPFLKPAEKEVSVFYSFLVQHKEHKIVKNNTANRVYVIYKGIVYEDGLVRIEDTPFVPDVENVLCIPIKQSSHTPIDYADIVSRSVQIEAYMWARQFIAEQSREYQGIVLKDLHGNRWRIRSERYSAILSLRGNHPSIRNRFCHLYTSNLLSTYLEYYPEESEEMNRLLSTINMILYTLFEIYLDVYVQKSKKRDEIDKMFHPHLYAIHGIYLNQLRPLAKRMTLHDVQVYLCKQPWQRLSFLIQKRENEAAALP</sequence>
<dbReference type="EMBL" id="MN740936">
    <property type="protein sequence ID" value="QHU18578.1"/>
    <property type="molecule type" value="Genomic_DNA"/>
</dbReference>
<name>A0A6C0KQH0_9ZZZZ</name>
<proteinExistence type="predicted"/>
<protein>
    <recommendedName>
        <fullName evidence="2">RNA ligase</fullName>
    </recommendedName>
</protein>
<organism evidence="1">
    <name type="scientific">viral metagenome</name>
    <dbReference type="NCBI Taxonomy" id="1070528"/>
    <lineage>
        <taxon>unclassified sequences</taxon>
        <taxon>metagenomes</taxon>
        <taxon>organismal metagenomes</taxon>
    </lineage>
</organism>
<accession>A0A6C0KQH0</accession>
<evidence type="ECO:0008006" key="2">
    <source>
        <dbReference type="Google" id="ProtNLM"/>
    </source>
</evidence>
<reference evidence="1" key="1">
    <citation type="journal article" date="2020" name="Nature">
        <title>Giant virus diversity and host interactions through global metagenomics.</title>
        <authorList>
            <person name="Schulz F."/>
            <person name="Roux S."/>
            <person name="Paez-Espino D."/>
            <person name="Jungbluth S."/>
            <person name="Walsh D.A."/>
            <person name="Denef V.J."/>
            <person name="McMahon K.D."/>
            <person name="Konstantinidis K.T."/>
            <person name="Eloe-Fadrosh E.A."/>
            <person name="Kyrpides N.C."/>
            <person name="Woyke T."/>
        </authorList>
    </citation>
    <scope>NUCLEOTIDE SEQUENCE</scope>
    <source>
        <strain evidence="1">GVMAG-S-3300013006-158</strain>
    </source>
</reference>
<evidence type="ECO:0000313" key="1">
    <source>
        <dbReference type="EMBL" id="QHU18578.1"/>
    </source>
</evidence>
<dbReference type="AlphaFoldDB" id="A0A6C0KQH0"/>